<keyword evidence="4" id="KW-1185">Reference proteome</keyword>
<proteinExistence type="predicted"/>
<accession>A0ABN8LEU4</accession>
<keyword evidence="2" id="KW-1133">Transmembrane helix</keyword>
<dbReference type="InterPro" id="IPR050149">
    <property type="entry name" value="Collagen_superfamily"/>
</dbReference>
<feature type="compositionally biased region" description="Low complexity" evidence="1">
    <location>
        <begin position="147"/>
        <end position="170"/>
    </location>
</feature>
<dbReference type="Proteomes" id="UP001159427">
    <property type="component" value="Unassembled WGS sequence"/>
</dbReference>
<feature type="compositionally biased region" description="Basic and acidic residues" evidence="1">
    <location>
        <begin position="234"/>
        <end position="246"/>
    </location>
</feature>
<evidence type="ECO:0000256" key="1">
    <source>
        <dbReference type="SAM" id="MobiDB-lite"/>
    </source>
</evidence>
<reference evidence="3 4" key="1">
    <citation type="submission" date="2022-05" db="EMBL/GenBank/DDBJ databases">
        <authorList>
            <consortium name="Genoscope - CEA"/>
            <person name="William W."/>
        </authorList>
    </citation>
    <scope>NUCLEOTIDE SEQUENCE [LARGE SCALE GENOMIC DNA]</scope>
</reference>
<evidence type="ECO:0000313" key="3">
    <source>
        <dbReference type="EMBL" id="CAH3015598.1"/>
    </source>
</evidence>
<feature type="region of interest" description="Disordered" evidence="1">
    <location>
        <begin position="74"/>
        <end position="254"/>
    </location>
</feature>
<protein>
    <submittedName>
        <fullName evidence="3">Uncharacterized protein</fullName>
    </submittedName>
</protein>
<organism evidence="3 4">
    <name type="scientific">Porites evermanni</name>
    <dbReference type="NCBI Taxonomy" id="104178"/>
    <lineage>
        <taxon>Eukaryota</taxon>
        <taxon>Metazoa</taxon>
        <taxon>Cnidaria</taxon>
        <taxon>Anthozoa</taxon>
        <taxon>Hexacorallia</taxon>
        <taxon>Scleractinia</taxon>
        <taxon>Fungiina</taxon>
        <taxon>Poritidae</taxon>
        <taxon>Porites</taxon>
    </lineage>
</organism>
<feature type="transmembrane region" description="Helical" evidence="2">
    <location>
        <begin position="15"/>
        <end position="34"/>
    </location>
</feature>
<dbReference type="PANTHER" id="PTHR24023:SF1112">
    <property type="entry name" value="COL_CUTICLE_N DOMAIN-CONTAINING PROTEIN-RELATED"/>
    <property type="match status" value="1"/>
</dbReference>
<feature type="compositionally biased region" description="Low complexity" evidence="1">
    <location>
        <begin position="116"/>
        <end position="128"/>
    </location>
</feature>
<name>A0ABN8LEU4_9CNID</name>
<keyword evidence="2" id="KW-0472">Membrane</keyword>
<dbReference type="EMBL" id="CALNXI010000025">
    <property type="protein sequence ID" value="CAH3015598.1"/>
    <property type="molecule type" value="Genomic_DNA"/>
</dbReference>
<dbReference type="PROSITE" id="PS51257">
    <property type="entry name" value="PROKAR_LIPOPROTEIN"/>
    <property type="match status" value="1"/>
</dbReference>
<feature type="compositionally biased region" description="Basic and acidic residues" evidence="1">
    <location>
        <begin position="77"/>
        <end position="103"/>
    </location>
</feature>
<comment type="caution">
    <text evidence="3">The sequence shown here is derived from an EMBL/GenBank/DDBJ whole genome shotgun (WGS) entry which is preliminary data.</text>
</comment>
<dbReference type="Pfam" id="PF01391">
    <property type="entry name" value="Collagen"/>
    <property type="match status" value="2"/>
</dbReference>
<dbReference type="InterPro" id="IPR008160">
    <property type="entry name" value="Collagen"/>
</dbReference>
<evidence type="ECO:0000313" key="4">
    <source>
        <dbReference type="Proteomes" id="UP001159427"/>
    </source>
</evidence>
<feature type="compositionally biased region" description="Basic and acidic residues" evidence="1">
    <location>
        <begin position="205"/>
        <end position="214"/>
    </location>
</feature>
<dbReference type="PANTHER" id="PTHR24023">
    <property type="entry name" value="COLLAGEN ALPHA"/>
    <property type="match status" value="1"/>
</dbReference>
<evidence type="ECO:0000256" key="2">
    <source>
        <dbReference type="SAM" id="Phobius"/>
    </source>
</evidence>
<keyword evidence="2" id="KW-0812">Transmembrane</keyword>
<gene>
    <name evidence="3" type="ORF">PEVE_00018392</name>
</gene>
<sequence>MASNCGRNRENVFGLRRLLTVTLIAFVFALACLVDKTESSRETKGLKSSRLSKEKKCQVEKDGDGMYFVRCLSPSAEHGKNGKNRKLESGESKRNKCTSECRGRRGQRGQRGKSGSRGPRGPKGIPGRNGLDGVPGLRGPPGQMGEKGLQGPSGLQGLQGPKGEAGLPGPSGNPGPPGLPGGCAKASRLGTSTSAPTVHCLPGKEGPKGPKGDIGEPGAPGPAGPRGFKGSRGIKGDTGSRGRKGDQGPPGDFTGLECYPRYTDWVNKVDWFRDHPEIHCDRREFLQGFSLQKIKARAGQGRYKYTCCSLRLANTP</sequence>